<organism evidence="1 2">
    <name type="scientific">Paraphoma chrysanthemicola</name>
    <dbReference type="NCBI Taxonomy" id="798071"/>
    <lineage>
        <taxon>Eukaryota</taxon>
        <taxon>Fungi</taxon>
        <taxon>Dikarya</taxon>
        <taxon>Ascomycota</taxon>
        <taxon>Pezizomycotina</taxon>
        <taxon>Dothideomycetes</taxon>
        <taxon>Pleosporomycetidae</taxon>
        <taxon>Pleosporales</taxon>
        <taxon>Pleosporineae</taxon>
        <taxon>Phaeosphaeriaceae</taxon>
        <taxon>Paraphoma</taxon>
    </lineage>
</organism>
<accession>A0A8K0W582</accession>
<evidence type="ECO:0000313" key="1">
    <source>
        <dbReference type="EMBL" id="KAH7094930.1"/>
    </source>
</evidence>
<name>A0A8K0W582_9PLEO</name>
<gene>
    <name evidence="1" type="ORF">FB567DRAFT_16028</name>
</gene>
<dbReference type="EMBL" id="JAGMVJ010000001">
    <property type="protein sequence ID" value="KAH7094930.1"/>
    <property type="molecule type" value="Genomic_DNA"/>
</dbReference>
<comment type="caution">
    <text evidence="1">The sequence shown here is derived from an EMBL/GenBank/DDBJ whole genome shotgun (WGS) entry which is preliminary data.</text>
</comment>
<reference evidence="1" key="1">
    <citation type="journal article" date="2021" name="Nat. Commun.">
        <title>Genetic determinants of endophytism in the Arabidopsis root mycobiome.</title>
        <authorList>
            <person name="Mesny F."/>
            <person name="Miyauchi S."/>
            <person name="Thiergart T."/>
            <person name="Pickel B."/>
            <person name="Atanasova L."/>
            <person name="Karlsson M."/>
            <person name="Huettel B."/>
            <person name="Barry K.W."/>
            <person name="Haridas S."/>
            <person name="Chen C."/>
            <person name="Bauer D."/>
            <person name="Andreopoulos W."/>
            <person name="Pangilinan J."/>
            <person name="LaButti K."/>
            <person name="Riley R."/>
            <person name="Lipzen A."/>
            <person name="Clum A."/>
            <person name="Drula E."/>
            <person name="Henrissat B."/>
            <person name="Kohler A."/>
            <person name="Grigoriev I.V."/>
            <person name="Martin F.M."/>
            <person name="Hacquard S."/>
        </authorList>
    </citation>
    <scope>NUCLEOTIDE SEQUENCE</scope>
    <source>
        <strain evidence="1">MPI-SDFR-AT-0120</strain>
    </source>
</reference>
<proteinExistence type="predicted"/>
<protein>
    <submittedName>
        <fullName evidence="1">Uncharacterized protein</fullName>
    </submittedName>
</protein>
<evidence type="ECO:0000313" key="2">
    <source>
        <dbReference type="Proteomes" id="UP000813461"/>
    </source>
</evidence>
<dbReference type="AlphaFoldDB" id="A0A8K0W582"/>
<dbReference type="Proteomes" id="UP000813461">
    <property type="component" value="Unassembled WGS sequence"/>
</dbReference>
<keyword evidence="2" id="KW-1185">Reference proteome</keyword>
<sequence>MRAFDKSSGIVYTEHVSTPVRSMVPTWMSQARGGRDQKSTLKSRGKGCSGLQEMALRSCAWNAELFMPETLQWAGWHFAEMIYKHLLNTDALTYNAWNVFYDAFPDELNPQHEFHVYQQDERSTVPTQLPSITGRLTRLDTNLITFLCIRDFSLTFDHLKTLISIRTLAGLVLEQSRRGGTSDLSARNFTDWCRAVKERDALRQLRLLIMCDFGIGRKTVLPSVTDFPSLRLVGLQNSKTWIMSDEPPREYGAWQLMTPSGLEQRGLSHTSFDPQSIWGASYLTSSTKVQQLHTLTDVLKPPPSEKPEISRSICITYGGWANRSIYEATSWFIRSQQLPEQKPHAPLVQEVIKSAGAEGANKKRKVRSGKRLDVGSLLGAFT</sequence>
<dbReference type="OrthoDB" id="5273928at2759"/>